<dbReference type="EMBL" id="CP034206">
    <property type="protein sequence ID" value="QBZ59512.1"/>
    <property type="molecule type" value="Genomic_DNA"/>
</dbReference>
<organism evidence="1 2">
    <name type="scientific">Pyricularia oryzae</name>
    <name type="common">Rice blast fungus</name>
    <name type="synonym">Magnaporthe oryzae</name>
    <dbReference type="NCBI Taxonomy" id="318829"/>
    <lineage>
        <taxon>Eukaryota</taxon>
        <taxon>Fungi</taxon>
        <taxon>Dikarya</taxon>
        <taxon>Ascomycota</taxon>
        <taxon>Pezizomycotina</taxon>
        <taxon>Sordariomycetes</taxon>
        <taxon>Sordariomycetidae</taxon>
        <taxon>Magnaporthales</taxon>
        <taxon>Pyriculariaceae</taxon>
        <taxon>Pyricularia</taxon>
    </lineage>
</organism>
<gene>
    <name evidence="1" type="ORF">PoMZ_04473</name>
</gene>
<reference evidence="1 2" key="1">
    <citation type="journal article" date="2019" name="Mol. Biol. Evol.">
        <title>Blast fungal genomes show frequent chromosomal changes, gene gains and losses, and effector gene turnover.</title>
        <authorList>
            <person name="Gomez Luciano L.B."/>
            <person name="Jason Tsai I."/>
            <person name="Chuma I."/>
            <person name="Tosa Y."/>
            <person name="Chen Y.H."/>
            <person name="Li J.Y."/>
            <person name="Li M.Y."/>
            <person name="Jade Lu M.Y."/>
            <person name="Nakayashiki H."/>
            <person name="Li W.H."/>
        </authorList>
    </citation>
    <scope>NUCLEOTIDE SEQUENCE [LARGE SCALE GENOMIC DNA]</scope>
    <source>
        <strain evidence="1">MZ5-1-6</strain>
    </source>
</reference>
<evidence type="ECO:0000313" key="2">
    <source>
        <dbReference type="Proteomes" id="UP000294847"/>
    </source>
</evidence>
<evidence type="ECO:0000313" key="1">
    <source>
        <dbReference type="EMBL" id="QBZ59512.1"/>
    </source>
</evidence>
<sequence>MQNKRQEAVPHASLLRNSLSLTLLFPLQDTAKFSRDCLWVDLPANQIGPSPPVSPCSRRFGLWRPAVLATAISVSGRSSSPETGPQIDAGRTIGSCSSELVYSHLLSNATDARVVRQDKRAADRQS</sequence>
<feature type="non-terminal residue" evidence="1">
    <location>
        <position position="126"/>
    </location>
</feature>
<accession>A0A4P7NC24</accession>
<dbReference type="AlphaFoldDB" id="A0A4P7NC24"/>
<proteinExistence type="predicted"/>
<name>A0A4P7NC24_PYROR</name>
<protein>
    <submittedName>
        <fullName evidence="1">Uncharacterized protein</fullName>
    </submittedName>
</protein>
<dbReference type="Proteomes" id="UP000294847">
    <property type="component" value="Chromosome 3"/>
</dbReference>